<protein>
    <submittedName>
        <fullName evidence="2">Uncharacterized protein</fullName>
    </submittedName>
</protein>
<name>A0A8C5IUZ5_JUNHY</name>
<dbReference type="AlphaFoldDB" id="A0A8C5IUZ5"/>
<organism evidence="2 3">
    <name type="scientific">Junco hyemalis</name>
    <name type="common">Dark-eyed junco</name>
    <dbReference type="NCBI Taxonomy" id="40217"/>
    <lineage>
        <taxon>Eukaryota</taxon>
        <taxon>Metazoa</taxon>
        <taxon>Chordata</taxon>
        <taxon>Craniata</taxon>
        <taxon>Vertebrata</taxon>
        <taxon>Euteleostomi</taxon>
        <taxon>Archelosauria</taxon>
        <taxon>Archosauria</taxon>
        <taxon>Dinosauria</taxon>
        <taxon>Saurischia</taxon>
        <taxon>Theropoda</taxon>
        <taxon>Coelurosauria</taxon>
        <taxon>Aves</taxon>
        <taxon>Neognathae</taxon>
        <taxon>Neoaves</taxon>
        <taxon>Telluraves</taxon>
        <taxon>Australaves</taxon>
        <taxon>Passeriformes</taxon>
        <taxon>Passerellidae</taxon>
        <taxon>Junco</taxon>
    </lineage>
</organism>
<dbReference type="Ensembl" id="ENSJHYT00000011462.1">
    <property type="protein sequence ID" value="ENSJHYP00000009463.1"/>
    <property type="gene ID" value="ENSJHYG00000007467.1"/>
</dbReference>
<reference evidence="2" key="1">
    <citation type="submission" date="2025-08" db="UniProtKB">
        <authorList>
            <consortium name="Ensembl"/>
        </authorList>
    </citation>
    <scope>IDENTIFICATION</scope>
</reference>
<accession>A0A8C5IUZ5</accession>
<dbReference type="Proteomes" id="UP000694408">
    <property type="component" value="Unplaced"/>
</dbReference>
<evidence type="ECO:0000313" key="3">
    <source>
        <dbReference type="Proteomes" id="UP000694408"/>
    </source>
</evidence>
<reference evidence="2" key="2">
    <citation type="submission" date="2025-09" db="UniProtKB">
        <authorList>
            <consortium name="Ensembl"/>
        </authorList>
    </citation>
    <scope>IDENTIFICATION</scope>
</reference>
<proteinExistence type="predicted"/>
<evidence type="ECO:0000256" key="1">
    <source>
        <dbReference type="SAM" id="MobiDB-lite"/>
    </source>
</evidence>
<evidence type="ECO:0000313" key="2">
    <source>
        <dbReference type="Ensembl" id="ENSJHYP00000009463.1"/>
    </source>
</evidence>
<keyword evidence="3" id="KW-1185">Reference proteome</keyword>
<feature type="region of interest" description="Disordered" evidence="1">
    <location>
        <begin position="59"/>
        <end position="138"/>
    </location>
</feature>
<sequence length="138" mass="14761">MCTSPCAGAFGRWDFLRVWDLPFDKAHTCRVLLGNAQEFRPAEDTRAVVWKLRLGRVLPAPPNSEQARDPLCSFSQEGTAALPDPPQNGEAEEGEVGLSLPQPGFGSGIARTEPIPAALGLPAGKSLPKPSQLGYLPK</sequence>